<proteinExistence type="predicted"/>
<dbReference type="Pfam" id="PF00248">
    <property type="entry name" value="Aldo_ket_red"/>
    <property type="match status" value="1"/>
</dbReference>
<dbReference type="PANTHER" id="PTHR43827">
    <property type="entry name" value="2,5-DIKETO-D-GLUCONIC ACID REDUCTASE"/>
    <property type="match status" value="1"/>
</dbReference>
<organism evidence="4 5">
    <name type="scientific">Ciona intestinalis</name>
    <name type="common">Transparent sea squirt</name>
    <name type="synonym">Ascidia intestinalis</name>
    <dbReference type="NCBI Taxonomy" id="7719"/>
    <lineage>
        <taxon>Eukaryota</taxon>
        <taxon>Metazoa</taxon>
        <taxon>Chordata</taxon>
        <taxon>Tunicata</taxon>
        <taxon>Ascidiacea</taxon>
        <taxon>Phlebobranchia</taxon>
        <taxon>Cionidae</taxon>
        <taxon>Ciona</taxon>
    </lineage>
</organism>
<dbReference type="InterPro" id="IPR023210">
    <property type="entry name" value="NADP_OxRdtase_dom"/>
</dbReference>
<evidence type="ECO:0000259" key="3">
    <source>
        <dbReference type="Pfam" id="PF00248"/>
    </source>
</evidence>
<dbReference type="STRING" id="7719.ENSCINP00000007446"/>
<dbReference type="InterPro" id="IPR020471">
    <property type="entry name" value="AKR"/>
</dbReference>
<dbReference type="PRINTS" id="PR00069">
    <property type="entry name" value="ALDKETRDTASE"/>
</dbReference>
<dbReference type="CDD" id="cd19071">
    <property type="entry name" value="AKR_AKR1-5-like"/>
    <property type="match status" value="1"/>
</dbReference>
<keyword evidence="5" id="KW-1185">Reference proteome</keyword>
<dbReference type="AlphaFoldDB" id="A0A1W5B8N9"/>
<name>A0A1W5B8N9_CIOIN</name>
<dbReference type="PANTHER" id="PTHR43827:SF8">
    <property type="entry name" value="ALDO_KETO REDUCTASE FAMILY PROTEIN"/>
    <property type="match status" value="1"/>
</dbReference>
<reference evidence="4" key="3">
    <citation type="submission" date="2025-08" db="UniProtKB">
        <authorList>
            <consortium name="Ensembl"/>
        </authorList>
    </citation>
    <scope>IDENTIFICATION</scope>
</reference>
<accession>F6U9B1</accession>
<keyword evidence="2" id="KW-0732">Signal</keyword>
<evidence type="ECO:0000313" key="4">
    <source>
        <dbReference type="Ensembl" id="ENSCINP00000007446.3"/>
    </source>
</evidence>
<dbReference type="EMBL" id="EAAA01001977">
    <property type="status" value="NOT_ANNOTATED_CDS"/>
    <property type="molecule type" value="Genomic_DNA"/>
</dbReference>
<feature type="signal peptide" evidence="2">
    <location>
        <begin position="1"/>
        <end position="19"/>
    </location>
</feature>
<reference evidence="5" key="1">
    <citation type="journal article" date="2002" name="Science">
        <title>The draft genome of Ciona intestinalis: insights into chordate and vertebrate origins.</title>
        <authorList>
            <person name="Dehal P."/>
            <person name="Satou Y."/>
            <person name="Campbell R.K."/>
            <person name="Chapman J."/>
            <person name="Degnan B."/>
            <person name="De Tomaso A."/>
            <person name="Davidson B."/>
            <person name="Di Gregorio A."/>
            <person name="Gelpke M."/>
            <person name="Goodstein D.M."/>
            <person name="Harafuji N."/>
            <person name="Hastings K.E."/>
            <person name="Ho I."/>
            <person name="Hotta K."/>
            <person name="Huang W."/>
            <person name="Kawashima T."/>
            <person name="Lemaire P."/>
            <person name="Martinez D."/>
            <person name="Meinertzhagen I.A."/>
            <person name="Necula S."/>
            <person name="Nonaka M."/>
            <person name="Putnam N."/>
            <person name="Rash S."/>
            <person name="Saiga H."/>
            <person name="Satake M."/>
            <person name="Terry A."/>
            <person name="Yamada L."/>
            <person name="Wang H.G."/>
            <person name="Awazu S."/>
            <person name="Azumi K."/>
            <person name="Boore J."/>
            <person name="Branno M."/>
            <person name="Chin-Bow S."/>
            <person name="DeSantis R."/>
            <person name="Doyle S."/>
            <person name="Francino P."/>
            <person name="Keys D.N."/>
            <person name="Haga S."/>
            <person name="Hayashi H."/>
            <person name="Hino K."/>
            <person name="Imai K.S."/>
            <person name="Inaba K."/>
            <person name="Kano S."/>
            <person name="Kobayashi K."/>
            <person name="Kobayashi M."/>
            <person name="Lee B.I."/>
            <person name="Makabe K.W."/>
            <person name="Manohar C."/>
            <person name="Matassi G."/>
            <person name="Medina M."/>
            <person name="Mochizuki Y."/>
            <person name="Mount S."/>
            <person name="Morishita T."/>
            <person name="Miura S."/>
            <person name="Nakayama A."/>
            <person name="Nishizaka S."/>
            <person name="Nomoto H."/>
            <person name="Ohta F."/>
            <person name="Oishi K."/>
            <person name="Rigoutsos I."/>
            <person name="Sano M."/>
            <person name="Sasaki A."/>
            <person name="Sasakura Y."/>
            <person name="Shoguchi E."/>
            <person name="Shin-i T."/>
            <person name="Spagnuolo A."/>
            <person name="Stainier D."/>
            <person name="Suzuki M.M."/>
            <person name="Tassy O."/>
            <person name="Takatori N."/>
            <person name="Tokuoka M."/>
            <person name="Yagi K."/>
            <person name="Yoshizaki F."/>
            <person name="Wada S."/>
            <person name="Zhang C."/>
            <person name="Hyatt P.D."/>
            <person name="Larimer F."/>
            <person name="Detter C."/>
            <person name="Doggett N."/>
            <person name="Glavina T."/>
            <person name="Hawkins T."/>
            <person name="Richardson P."/>
            <person name="Lucas S."/>
            <person name="Kohara Y."/>
            <person name="Levine M."/>
            <person name="Satoh N."/>
            <person name="Rokhsar D.S."/>
        </authorList>
    </citation>
    <scope>NUCLEOTIDE SEQUENCE [LARGE SCALE GENOMIC DNA]</scope>
</reference>
<reference evidence="4" key="2">
    <citation type="journal article" date="2008" name="Genome Biol.">
        <title>Improved genome assembly and evidence-based global gene model set for the chordate Ciona intestinalis: new insight into intron and operon populations.</title>
        <authorList>
            <person name="Satou Y."/>
            <person name="Mineta K."/>
            <person name="Ogasawara M."/>
            <person name="Sasakura Y."/>
            <person name="Shoguchi E."/>
            <person name="Ueno K."/>
            <person name="Yamada L."/>
            <person name="Matsumoto J."/>
            <person name="Wasserscheid J."/>
            <person name="Dewar K."/>
            <person name="Wiley G.B."/>
            <person name="Macmil S.L."/>
            <person name="Roe B.A."/>
            <person name="Zeller R.W."/>
            <person name="Hastings K.E."/>
            <person name="Lemaire P."/>
            <person name="Lindquist E."/>
            <person name="Endo T."/>
            <person name="Hotta K."/>
            <person name="Inaba K."/>
        </authorList>
    </citation>
    <scope>NUCLEOTIDE SEQUENCE [LARGE SCALE GENOMIC DNA]</scope>
    <source>
        <strain evidence="4">wild type</strain>
    </source>
</reference>
<feature type="domain" description="NADP-dependent oxidoreductase" evidence="3">
    <location>
        <begin position="102"/>
        <end position="355"/>
    </location>
</feature>
<dbReference type="FunFam" id="3.20.20.100:FF:000064">
    <property type="entry name" value="Aldo-keto reductase 1a"/>
    <property type="match status" value="1"/>
</dbReference>
<dbReference type="InParanoid" id="A0A1W5B8N9"/>
<gene>
    <name evidence="4" type="primary">LOC100175192</name>
</gene>
<evidence type="ECO:0000256" key="1">
    <source>
        <dbReference type="SAM" id="MobiDB-lite"/>
    </source>
</evidence>
<dbReference type="GeneTree" id="ENSGT00940000167992"/>
<feature type="region of interest" description="Disordered" evidence="1">
    <location>
        <begin position="47"/>
        <end position="67"/>
    </location>
</feature>
<dbReference type="SUPFAM" id="SSF51430">
    <property type="entry name" value="NAD(P)-linked oxidoreductase"/>
    <property type="match status" value="1"/>
</dbReference>
<dbReference type="GO" id="GO:0004032">
    <property type="term" value="F:aldose reductase (NADPH) activity"/>
    <property type="evidence" value="ECO:0000318"/>
    <property type="project" value="GO_Central"/>
</dbReference>
<dbReference type="Proteomes" id="UP000008144">
    <property type="component" value="Chromosome 4"/>
</dbReference>
<evidence type="ECO:0000256" key="2">
    <source>
        <dbReference type="SAM" id="SignalP"/>
    </source>
</evidence>
<dbReference type="InterPro" id="IPR036812">
    <property type="entry name" value="NAD(P)_OxRdtase_dom_sf"/>
</dbReference>
<evidence type="ECO:0000313" key="5">
    <source>
        <dbReference type="Proteomes" id="UP000008144"/>
    </source>
</evidence>
<feature type="chain" id="PRO_5014069100" evidence="2">
    <location>
        <begin position="20"/>
        <end position="372"/>
    </location>
</feature>
<dbReference type="GO" id="GO:0005829">
    <property type="term" value="C:cytosol"/>
    <property type="evidence" value="ECO:0000318"/>
    <property type="project" value="GO_Central"/>
</dbReference>
<dbReference type="Gene3D" id="3.20.20.100">
    <property type="entry name" value="NADP-dependent oxidoreductase domain"/>
    <property type="match status" value="1"/>
</dbReference>
<accession>A0A1W5B8N9</accession>
<sequence length="372" mass="40761">MLFPKLLLLLVVYLTQVICEESPIANDANANFDTNVYEKSSIINGKPDDVIGGGDGSDESKKRNEDDAISSNVYTIPTVTLKSGHKMPLLGLGSDKLEGGTVKLVKEALEMGYRLIDTAKNYEATWTESSEVAIAKGIAASGVPRSEIFLTTKIMPDFFGIKEMRKAVKECLTDLRTDYLDLLLLHHPSCEEDDTDCSATGTLLEGWKNMAAMVNEGMVRDIGVSNVFSQQLKNLSMEGEKPISVLQNWFDPFHQDRRTRAVAAKNGIAYTGYSTLGVVWTDEGVKENPVFIDSTIKQIADRRNCAPSDVVLKWAVTRGVAVIPGSTNSTHLRMNYNSLKVKLTEEDLILMDGLNNKLTHDYGSSGIGGGEL</sequence>
<dbReference type="Ensembl" id="ENSCINT00000007446.3">
    <property type="protein sequence ID" value="ENSCINP00000007446.3"/>
    <property type="gene ID" value="ENSCING00000003619.3"/>
</dbReference>
<reference evidence="4" key="4">
    <citation type="submission" date="2025-09" db="UniProtKB">
        <authorList>
            <consortium name="Ensembl"/>
        </authorList>
    </citation>
    <scope>IDENTIFICATION</scope>
</reference>
<protein>
    <submittedName>
        <fullName evidence="4">2,5-diketo-D-gluconic acid reductase B-like</fullName>
    </submittedName>
</protein>